<evidence type="ECO:0000313" key="3">
    <source>
        <dbReference type="EMBL" id="KAK6292836.1"/>
    </source>
</evidence>
<feature type="compositionally biased region" description="Low complexity" evidence="1">
    <location>
        <begin position="13"/>
        <end position="22"/>
    </location>
</feature>
<evidence type="ECO:0000259" key="2">
    <source>
        <dbReference type="Pfam" id="PF18292"/>
    </source>
</evidence>
<dbReference type="Proteomes" id="UP001356427">
    <property type="component" value="Unassembled WGS sequence"/>
</dbReference>
<evidence type="ECO:0000256" key="1">
    <source>
        <dbReference type="SAM" id="MobiDB-lite"/>
    </source>
</evidence>
<keyword evidence="4" id="KW-1185">Reference proteome</keyword>
<accession>A0AAN8QAS9</accession>
<dbReference type="AlphaFoldDB" id="A0AAN8QAS9"/>
<dbReference type="Pfam" id="PF18292">
    <property type="entry name" value="ZIP4_domain"/>
    <property type="match status" value="1"/>
</dbReference>
<feature type="region of interest" description="Disordered" evidence="1">
    <location>
        <begin position="1"/>
        <end position="22"/>
    </location>
</feature>
<proteinExistence type="predicted"/>
<organism evidence="3 4">
    <name type="scientific">Coregonus suidteri</name>
    <dbReference type="NCBI Taxonomy" id="861788"/>
    <lineage>
        <taxon>Eukaryota</taxon>
        <taxon>Metazoa</taxon>
        <taxon>Chordata</taxon>
        <taxon>Craniata</taxon>
        <taxon>Vertebrata</taxon>
        <taxon>Euteleostomi</taxon>
        <taxon>Actinopterygii</taxon>
        <taxon>Neopterygii</taxon>
        <taxon>Teleostei</taxon>
        <taxon>Protacanthopterygii</taxon>
        <taxon>Salmoniformes</taxon>
        <taxon>Salmonidae</taxon>
        <taxon>Coregoninae</taxon>
        <taxon>Coregonus</taxon>
    </lineage>
</organism>
<dbReference type="EMBL" id="JAGTTL010000037">
    <property type="protein sequence ID" value="KAK6292836.1"/>
    <property type="molecule type" value="Genomic_DNA"/>
</dbReference>
<sequence>MINMEDLCTPNVSPSSSSSSLSPSYQYYLLALTNLHPTEDRGFLSSNETESILQLINQHYQPPAPENSGSSHSQITSSSPSTAPANSISWIWRSCCTCLVWEAEGEVPWQGEAEHHRPLPYKVWP</sequence>
<feature type="compositionally biased region" description="Low complexity" evidence="1">
    <location>
        <begin position="67"/>
        <end position="85"/>
    </location>
</feature>
<reference evidence="3 4" key="1">
    <citation type="submission" date="2021-04" db="EMBL/GenBank/DDBJ databases">
        <authorList>
            <person name="De Guttry C."/>
            <person name="Zahm M."/>
            <person name="Klopp C."/>
            <person name="Cabau C."/>
            <person name="Louis A."/>
            <person name="Berthelot C."/>
            <person name="Parey E."/>
            <person name="Roest Crollius H."/>
            <person name="Montfort J."/>
            <person name="Robinson-Rechavi M."/>
            <person name="Bucao C."/>
            <person name="Bouchez O."/>
            <person name="Gislard M."/>
            <person name="Lluch J."/>
            <person name="Milhes M."/>
            <person name="Lampietro C."/>
            <person name="Lopez Roques C."/>
            <person name="Donnadieu C."/>
            <person name="Braasch I."/>
            <person name="Desvignes T."/>
            <person name="Postlethwait J."/>
            <person name="Bobe J."/>
            <person name="Wedekind C."/>
            <person name="Guiguen Y."/>
        </authorList>
    </citation>
    <scope>NUCLEOTIDE SEQUENCE [LARGE SCALE GENOMIC DNA]</scope>
    <source>
        <strain evidence="3">Cs_M1</strain>
        <tissue evidence="3">Blood</tissue>
    </source>
</reference>
<evidence type="ECO:0000313" key="4">
    <source>
        <dbReference type="Proteomes" id="UP001356427"/>
    </source>
</evidence>
<gene>
    <name evidence="3" type="ORF">J4Q44_G00363370</name>
</gene>
<feature type="domain" description="Zinc transporter ZIP4 N-terminal" evidence="2">
    <location>
        <begin position="1"/>
        <end position="66"/>
    </location>
</feature>
<protein>
    <recommendedName>
        <fullName evidence="2">Zinc transporter ZIP4 N-terminal domain-containing protein</fullName>
    </recommendedName>
</protein>
<comment type="caution">
    <text evidence="3">The sequence shown here is derived from an EMBL/GenBank/DDBJ whole genome shotgun (WGS) entry which is preliminary data.</text>
</comment>
<name>A0AAN8QAS9_9TELE</name>
<dbReference type="InterPro" id="IPR041137">
    <property type="entry name" value="ZIP4_N"/>
</dbReference>
<feature type="region of interest" description="Disordered" evidence="1">
    <location>
        <begin position="57"/>
        <end position="85"/>
    </location>
</feature>